<dbReference type="PROSITE" id="PS01045">
    <property type="entry name" value="SQUALEN_PHYTOEN_SYN_2"/>
    <property type="match status" value="1"/>
</dbReference>
<dbReference type="SFLD" id="SFLDG01212">
    <property type="entry name" value="Phytoene_synthase_like"/>
    <property type="match status" value="1"/>
</dbReference>
<accession>A0A7H8Q8S7</accession>
<protein>
    <submittedName>
        <fullName evidence="4">Squalene/phytoene synthase family protein</fullName>
    </submittedName>
</protein>
<dbReference type="RefSeq" id="WP_036805226.1">
    <property type="nucleotide sequence ID" value="NZ_CP051177.1"/>
</dbReference>
<dbReference type="CDD" id="cd00683">
    <property type="entry name" value="Trans_IPPS_HH"/>
    <property type="match status" value="1"/>
</dbReference>
<dbReference type="SFLD" id="SFLDS00005">
    <property type="entry name" value="Isoprenoid_Synthase_Type_I"/>
    <property type="match status" value="1"/>
</dbReference>
<dbReference type="SFLD" id="SFLDG01018">
    <property type="entry name" value="Squalene/Phytoene_Synthase_Lik"/>
    <property type="match status" value="1"/>
</dbReference>
<evidence type="ECO:0000256" key="2">
    <source>
        <dbReference type="ARBA" id="ARBA00022679"/>
    </source>
</evidence>
<dbReference type="GO" id="GO:0016117">
    <property type="term" value="P:carotenoid biosynthetic process"/>
    <property type="evidence" value="ECO:0007669"/>
    <property type="project" value="UniProtKB-KW"/>
</dbReference>
<dbReference type="InterPro" id="IPR033904">
    <property type="entry name" value="Trans_IPPS_HH"/>
</dbReference>
<sequence length="277" mass="31862">MIEIKEAYNRCEEIIAANSKSFYKAFSLLPKEKRKAVWAVYAFCRTVDDIVDEGTNPVLELEEFKRSFQQFLAGFYDRDNAMWVALADVFENFQMDEEAFHSLIKGQEMDLVISRYETLDDLMDYCYHVASCVGLMLLPILAPGKKAVLQEGAVSLGYAMQITNILRDIGQDLKIGRIYLPKEIMQKHGLTEIDLQQGDVNGAFVSVWEELAGEAERYYRHSFETIHEYPLQSRMAVKGAGLVYREILSAIRDKEYMVFREKHYVSDQSKQAILACL</sequence>
<dbReference type="EMBL" id="CP051177">
    <property type="protein sequence ID" value="QKX49931.1"/>
    <property type="molecule type" value="Genomic_DNA"/>
</dbReference>
<comment type="pathway">
    <text evidence="1">Carotenoid biosynthesis.</text>
</comment>
<dbReference type="InterPro" id="IPR002060">
    <property type="entry name" value="Squ/phyt_synthse"/>
</dbReference>
<keyword evidence="5" id="KW-1185">Reference proteome</keyword>
<gene>
    <name evidence="4" type="ORF">HF394_04620</name>
</gene>
<dbReference type="Proteomes" id="UP000509222">
    <property type="component" value="Chromosome"/>
</dbReference>
<evidence type="ECO:0000256" key="1">
    <source>
        <dbReference type="ARBA" id="ARBA00004829"/>
    </source>
</evidence>
<dbReference type="SUPFAM" id="SSF48576">
    <property type="entry name" value="Terpenoid synthases"/>
    <property type="match status" value="1"/>
</dbReference>
<dbReference type="GO" id="GO:0004311">
    <property type="term" value="F:geranylgeranyl diphosphate synthase activity"/>
    <property type="evidence" value="ECO:0007669"/>
    <property type="project" value="InterPro"/>
</dbReference>
<dbReference type="Pfam" id="PF00494">
    <property type="entry name" value="SQS_PSY"/>
    <property type="match status" value="1"/>
</dbReference>
<organism evidence="4 5">
    <name type="scientific">Planococcus glaciei</name>
    <dbReference type="NCBI Taxonomy" id="459472"/>
    <lineage>
        <taxon>Bacteria</taxon>
        <taxon>Bacillati</taxon>
        <taxon>Bacillota</taxon>
        <taxon>Bacilli</taxon>
        <taxon>Bacillales</taxon>
        <taxon>Caryophanaceae</taxon>
        <taxon>Planococcus</taxon>
    </lineage>
</organism>
<name>A0A7H8Q8S7_9BACL</name>
<reference evidence="4 5" key="1">
    <citation type="submission" date="2020-04" db="EMBL/GenBank/DDBJ databases">
        <authorList>
            <person name="Pajer P."/>
            <person name="Broz P."/>
        </authorList>
    </citation>
    <scope>NUCLEOTIDE SEQUENCE [LARGE SCALE GENOMIC DNA]</scope>
    <source>
        <strain evidence="5">NRL-ATB46093</strain>
    </source>
</reference>
<dbReference type="Gene3D" id="1.10.600.10">
    <property type="entry name" value="Farnesyl Diphosphate Synthase"/>
    <property type="match status" value="1"/>
</dbReference>
<proteinExistence type="predicted"/>
<dbReference type="InterPro" id="IPR044843">
    <property type="entry name" value="Trans_IPPS_bact-type"/>
</dbReference>
<dbReference type="PANTHER" id="PTHR31480">
    <property type="entry name" value="BIFUNCTIONAL LYCOPENE CYCLASE/PHYTOENE SYNTHASE"/>
    <property type="match status" value="1"/>
</dbReference>
<dbReference type="GO" id="GO:0051996">
    <property type="term" value="F:squalene synthase [NAD(P)H] activity"/>
    <property type="evidence" value="ECO:0007669"/>
    <property type="project" value="InterPro"/>
</dbReference>
<reference evidence="5" key="2">
    <citation type="submission" date="2020-06" db="EMBL/GenBank/DDBJ databases">
        <title>Isolation of Planomicrobium glaciei.</title>
        <authorList>
            <person name="Malisova L."/>
            <person name="Safrankova R."/>
            <person name="Jakubu V."/>
            <person name="Spanelova P."/>
        </authorList>
    </citation>
    <scope>NUCLEOTIDE SEQUENCE [LARGE SCALE GENOMIC DNA]</scope>
    <source>
        <strain evidence="5">NRL-ATB46093</strain>
    </source>
</reference>
<evidence type="ECO:0000313" key="5">
    <source>
        <dbReference type="Proteomes" id="UP000509222"/>
    </source>
</evidence>
<evidence type="ECO:0000313" key="4">
    <source>
        <dbReference type="EMBL" id="QKX49931.1"/>
    </source>
</evidence>
<dbReference type="AlphaFoldDB" id="A0A7H8Q8S7"/>
<dbReference type="InterPro" id="IPR019845">
    <property type="entry name" value="Squalene/phytoene_synthase_CS"/>
</dbReference>
<evidence type="ECO:0000256" key="3">
    <source>
        <dbReference type="ARBA" id="ARBA00022746"/>
    </source>
</evidence>
<keyword evidence="2" id="KW-0808">Transferase</keyword>
<dbReference type="InterPro" id="IPR008949">
    <property type="entry name" value="Isoprenoid_synthase_dom_sf"/>
</dbReference>
<keyword evidence="3" id="KW-0125">Carotenoid biosynthesis</keyword>